<evidence type="ECO:0000313" key="4">
    <source>
        <dbReference type="Proteomes" id="UP000180215"/>
    </source>
</evidence>
<name>A0A1S1P3H1_METEX</name>
<protein>
    <submittedName>
        <fullName evidence="3">Uncharacterized protein</fullName>
    </submittedName>
</protein>
<comment type="caution">
    <text evidence="3">The sequence shown here is derived from an EMBL/GenBank/DDBJ whole genome shotgun (WGS) entry which is preliminary data.</text>
</comment>
<gene>
    <name evidence="3" type="ORF">BK022_16150</name>
</gene>
<evidence type="ECO:0000256" key="2">
    <source>
        <dbReference type="SAM" id="MobiDB-lite"/>
    </source>
</evidence>
<accession>A0A1S1P3H1</accession>
<evidence type="ECO:0000256" key="1">
    <source>
        <dbReference type="SAM" id="Coils"/>
    </source>
</evidence>
<keyword evidence="1" id="KW-0175">Coiled coil</keyword>
<reference evidence="3 4" key="1">
    <citation type="submission" date="2016-10" db="EMBL/GenBank/DDBJ databases">
        <title>Draft genome sequence of Methylobacterium extorquens CP3, a seed endophyte of Crotalaria pumila with plant growth-promoting and metal tolerance properties.</title>
        <authorList>
            <person name="Sanchez-Lopez A.S."/>
            <person name="Van Hamme J.D."/>
            <person name="Thijs S."/>
            <person name="Mcammond B.M."/>
            <person name="Stevens V."/>
            <person name="Gonzalez-Chavez M.D.C."/>
            <person name="Vangronsveld J."/>
        </authorList>
    </citation>
    <scope>NUCLEOTIDE SEQUENCE [LARGE SCALE GENOMIC DNA]</scope>
    <source>
        <strain evidence="3 4">CP3</strain>
    </source>
</reference>
<feature type="coiled-coil region" evidence="1">
    <location>
        <begin position="1"/>
        <end position="28"/>
    </location>
</feature>
<sequence>MAEQLAEIKRLEGRLATLEANAKRGTVEHHFTTSAGPLRIVEDPDAARVQLIFDGKPSNDVRDMLKRHGFQWAPSVSAWQRHLNNAGRSASHGVLRALEAKRDAAPAPEAPEPTESPIGHHMGRTLPTARRFDTDDEANAFMASPEGAGFGVLYVAPDNAVIVAQCDDLGQRAA</sequence>
<dbReference type="EMBL" id="MNAO01000204">
    <property type="protein sequence ID" value="OHV15831.1"/>
    <property type="molecule type" value="Genomic_DNA"/>
</dbReference>
<proteinExistence type="predicted"/>
<evidence type="ECO:0000313" key="3">
    <source>
        <dbReference type="EMBL" id="OHV15831.1"/>
    </source>
</evidence>
<dbReference type="Proteomes" id="UP000180215">
    <property type="component" value="Unassembled WGS sequence"/>
</dbReference>
<feature type="region of interest" description="Disordered" evidence="2">
    <location>
        <begin position="101"/>
        <end position="123"/>
    </location>
</feature>
<organism evidence="3 4">
    <name type="scientific">Methylorubrum extorquens</name>
    <name type="common">Methylobacterium dichloromethanicum</name>
    <name type="synonym">Methylobacterium extorquens</name>
    <dbReference type="NCBI Taxonomy" id="408"/>
    <lineage>
        <taxon>Bacteria</taxon>
        <taxon>Pseudomonadati</taxon>
        <taxon>Pseudomonadota</taxon>
        <taxon>Alphaproteobacteria</taxon>
        <taxon>Hyphomicrobiales</taxon>
        <taxon>Methylobacteriaceae</taxon>
        <taxon>Methylorubrum</taxon>
    </lineage>
</organism>
<dbReference type="AlphaFoldDB" id="A0A1S1P3H1"/>